<feature type="transmembrane region" description="Helical" evidence="7">
    <location>
        <begin position="334"/>
        <end position="354"/>
    </location>
</feature>
<dbReference type="FunFam" id="1.20.1250.20:FF:000034">
    <property type="entry name" value="MFS general substrate transporter"/>
    <property type="match status" value="1"/>
</dbReference>
<dbReference type="PROSITE" id="PS50850">
    <property type="entry name" value="MFS"/>
    <property type="match status" value="1"/>
</dbReference>
<feature type="transmembrane region" description="Helical" evidence="7">
    <location>
        <begin position="393"/>
        <end position="416"/>
    </location>
</feature>
<feature type="compositionally biased region" description="Basic and acidic residues" evidence="6">
    <location>
        <begin position="8"/>
        <end position="35"/>
    </location>
</feature>
<name>A0A7H8RCL0_TALRU</name>
<reference evidence="10" key="1">
    <citation type="submission" date="2020-06" db="EMBL/GenBank/DDBJ databases">
        <title>A chromosome-scale genome assembly of Talaromyces rugulosus W13939.</title>
        <authorList>
            <person name="Wang B."/>
            <person name="Guo L."/>
            <person name="Ye K."/>
            <person name="Wang L."/>
        </authorList>
    </citation>
    <scope>NUCLEOTIDE SEQUENCE [LARGE SCALE GENOMIC DNA]</scope>
    <source>
        <strain evidence="10">W13939</strain>
    </source>
</reference>
<evidence type="ECO:0000259" key="8">
    <source>
        <dbReference type="PROSITE" id="PS50850"/>
    </source>
</evidence>
<proteinExistence type="predicted"/>
<dbReference type="GO" id="GO:0022857">
    <property type="term" value="F:transmembrane transporter activity"/>
    <property type="evidence" value="ECO:0007669"/>
    <property type="project" value="InterPro"/>
</dbReference>
<gene>
    <name evidence="9" type="ORF">TRUGW13939_11375</name>
</gene>
<feature type="transmembrane region" description="Helical" evidence="7">
    <location>
        <begin position="129"/>
        <end position="148"/>
    </location>
</feature>
<keyword evidence="3 7" id="KW-0812">Transmembrane</keyword>
<evidence type="ECO:0000313" key="9">
    <source>
        <dbReference type="EMBL" id="QKX64202.1"/>
    </source>
</evidence>
<dbReference type="InterPro" id="IPR011701">
    <property type="entry name" value="MFS"/>
</dbReference>
<evidence type="ECO:0000313" key="10">
    <source>
        <dbReference type="Proteomes" id="UP000509510"/>
    </source>
</evidence>
<dbReference type="Proteomes" id="UP000509510">
    <property type="component" value="Chromosome VI"/>
</dbReference>
<dbReference type="EMBL" id="CP055903">
    <property type="protein sequence ID" value="QKX64202.1"/>
    <property type="molecule type" value="Genomic_DNA"/>
</dbReference>
<evidence type="ECO:0000256" key="3">
    <source>
        <dbReference type="ARBA" id="ARBA00022692"/>
    </source>
</evidence>
<evidence type="ECO:0000256" key="1">
    <source>
        <dbReference type="ARBA" id="ARBA00004141"/>
    </source>
</evidence>
<feature type="transmembrane region" description="Helical" evidence="7">
    <location>
        <begin position="455"/>
        <end position="477"/>
    </location>
</feature>
<evidence type="ECO:0000256" key="2">
    <source>
        <dbReference type="ARBA" id="ARBA00022448"/>
    </source>
</evidence>
<dbReference type="AlphaFoldDB" id="A0A7H8RCL0"/>
<dbReference type="FunFam" id="1.20.1250.20:FF:000013">
    <property type="entry name" value="MFS general substrate transporter"/>
    <property type="match status" value="1"/>
</dbReference>
<feature type="transmembrane region" description="Helical" evidence="7">
    <location>
        <begin position="190"/>
        <end position="210"/>
    </location>
</feature>
<keyword evidence="2" id="KW-0813">Transport</keyword>
<sequence length="519" mass="57895">MSASPEKTATEHVDCSDGGKDEKPGSSEMDLEKKALSGTEEEGIVEYDESETRKILKKIDYRLVPFLSILYLASFLDRSNLANAEIAGMEQDLNLQGQDYNVALTIFFVSYALLEVPSNIILKMMRPSHWVAIMMFGWGLVMTLMGIVKSYEGLVVARFFLGVAEAGFFPAASYLLTLWYKRYEIQKRMAVFYTACSLAGAFSGLLAYAIEKMQGIAGLNGWQWIFIIEGLYPVVCAVFVWFLLPDQPETASFLTQPERDFVIHRLSTETGSGTGKVTNSDRIQWRHIKDAFLEWKVWLAMIIYSAVSIGIYGFTSTVPIAVKQLGYSSADAQLMTIPVYVAAMCGVLVFAWWSDYVRERSRFILAGFVIASIGFIGQLAIPHTRLEGVTYFFLFPIAIGLYSPYVCIVCLVANNLAPSSKRAVGMALLVTVGNLGGICGSNIFMSKQAPKYPVGYGVCLGVLVCSMAATLAMRYFLKKENQRRDDFMAGRTLEEVRAEYTEEELLNLGDRSPFFRYTL</sequence>
<feature type="transmembrane region" description="Helical" evidence="7">
    <location>
        <begin position="363"/>
        <end position="381"/>
    </location>
</feature>
<dbReference type="Gene3D" id="1.20.1250.20">
    <property type="entry name" value="MFS general substrate transporter like domains"/>
    <property type="match status" value="2"/>
</dbReference>
<evidence type="ECO:0000256" key="5">
    <source>
        <dbReference type="ARBA" id="ARBA00023136"/>
    </source>
</evidence>
<dbReference type="SUPFAM" id="SSF103473">
    <property type="entry name" value="MFS general substrate transporter"/>
    <property type="match status" value="1"/>
</dbReference>
<dbReference type="PANTHER" id="PTHR43791:SF18">
    <property type="entry name" value="NICOTINIC ACID TRANSPORTER TNA1, PUTATIVE (AFU_ORTHOLOGUE AFUA_3G03820)-RELATED"/>
    <property type="match status" value="1"/>
</dbReference>
<protein>
    <recommendedName>
        <fullName evidence="8">Major facilitator superfamily (MFS) profile domain-containing protein</fullName>
    </recommendedName>
</protein>
<feature type="domain" description="Major facilitator superfamily (MFS) profile" evidence="8">
    <location>
        <begin position="63"/>
        <end position="482"/>
    </location>
</feature>
<dbReference type="GeneID" id="55998853"/>
<evidence type="ECO:0000256" key="4">
    <source>
        <dbReference type="ARBA" id="ARBA00022989"/>
    </source>
</evidence>
<dbReference type="GO" id="GO:0016020">
    <property type="term" value="C:membrane"/>
    <property type="evidence" value="ECO:0007669"/>
    <property type="project" value="UniProtKB-SubCell"/>
</dbReference>
<keyword evidence="10" id="KW-1185">Reference proteome</keyword>
<dbReference type="RefSeq" id="XP_035350376.1">
    <property type="nucleotide sequence ID" value="XM_035494483.1"/>
</dbReference>
<dbReference type="PANTHER" id="PTHR43791">
    <property type="entry name" value="PERMEASE-RELATED"/>
    <property type="match status" value="1"/>
</dbReference>
<feature type="transmembrane region" description="Helical" evidence="7">
    <location>
        <begin position="63"/>
        <end position="82"/>
    </location>
</feature>
<feature type="transmembrane region" description="Helical" evidence="7">
    <location>
        <begin position="295"/>
        <end position="314"/>
    </location>
</feature>
<comment type="subcellular location">
    <subcellularLocation>
        <location evidence="1">Membrane</location>
        <topology evidence="1">Multi-pass membrane protein</topology>
    </subcellularLocation>
</comment>
<dbReference type="OrthoDB" id="4217743at2759"/>
<dbReference type="InterPro" id="IPR020846">
    <property type="entry name" value="MFS_dom"/>
</dbReference>
<keyword evidence="4 7" id="KW-1133">Transmembrane helix</keyword>
<feature type="transmembrane region" description="Helical" evidence="7">
    <location>
        <begin position="154"/>
        <end position="178"/>
    </location>
</feature>
<dbReference type="KEGG" id="trg:TRUGW13939_11375"/>
<evidence type="ECO:0000256" key="6">
    <source>
        <dbReference type="SAM" id="MobiDB-lite"/>
    </source>
</evidence>
<feature type="region of interest" description="Disordered" evidence="6">
    <location>
        <begin position="1"/>
        <end position="37"/>
    </location>
</feature>
<organism evidence="9 10">
    <name type="scientific">Talaromyces rugulosus</name>
    <name type="common">Penicillium rugulosum</name>
    <dbReference type="NCBI Taxonomy" id="121627"/>
    <lineage>
        <taxon>Eukaryota</taxon>
        <taxon>Fungi</taxon>
        <taxon>Dikarya</taxon>
        <taxon>Ascomycota</taxon>
        <taxon>Pezizomycotina</taxon>
        <taxon>Eurotiomycetes</taxon>
        <taxon>Eurotiomycetidae</taxon>
        <taxon>Eurotiales</taxon>
        <taxon>Trichocomaceae</taxon>
        <taxon>Talaromyces</taxon>
        <taxon>Talaromyces sect. Islandici</taxon>
    </lineage>
</organism>
<feature type="transmembrane region" description="Helical" evidence="7">
    <location>
        <begin position="102"/>
        <end position="122"/>
    </location>
</feature>
<dbReference type="InterPro" id="IPR036259">
    <property type="entry name" value="MFS_trans_sf"/>
</dbReference>
<accession>A0A7H8RCL0</accession>
<keyword evidence="5 7" id="KW-0472">Membrane</keyword>
<evidence type="ECO:0000256" key="7">
    <source>
        <dbReference type="SAM" id="Phobius"/>
    </source>
</evidence>
<dbReference type="Pfam" id="PF07690">
    <property type="entry name" value="MFS_1"/>
    <property type="match status" value="1"/>
</dbReference>
<feature type="transmembrane region" description="Helical" evidence="7">
    <location>
        <begin position="423"/>
        <end position="443"/>
    </location>
</feature>
<feature type="transmembrane region" description="Helical" evidence="7">
    <location>
        <begin position="222"/>
        <end position="244"/>
    </location>
</feature>